<evidence type="ECO:0000313" key="1">
    <source>
        <dbReference type="EMBL" id="QND60023.1"/>
    </source>
</evidence>
<sequence length="64" mass="7158">MAKSDETEDDTDIVNQLAYVRADPTQHDTLTLLTMIDAAIAEIMALRRKLRLSEERNGGGNQLQ</sequence>
<gene>
    <name evidence="1" type="ORF">HB778_28335</name>
</gene>
<reference evidence="2" key="1">
    <citation type="journal article" date="2020" name="Mol. Plant Microbe">
        <title>Rhizobial microsymbionts of the narrowly endemic Oxytropis species growing in Kamchatka are characterized by significant genetic diversity and possess a set of genes that are associated with T3SS and T6SS secretion systems and can affect the development of symbiosis.</title>
        <authorList>
            <person name="Safronova V."/>
            <person name="Guro P."/>
            <person name="Sazanova A."/>
            <person name="Kuznetsova I."/>
            <person name="Belimov A."/>
            <person name="Yakubov V."/>
            <person name="Chirak E."/>
            <person name="Afonin A."/>
            <person name="Gogolev Y."/>
            <person name="Andronov E."/>
            <person name="Tikhonovich I."/>
        </authorList>
    </citation>
    <scope>NUCLEOTIDE SEQUENCE [LARGE SCALE GENOMIC DNA]</scope>
    <source>
        <strain evidence="2">583</strain>
    </source>
</reference>
<dbReference type="EMBL" id="CP050296">
    <property type="protein sequence ID" value="QND60023.1"/>
    <property type="molecule type" value="Genomic_DNA"/>
</dbReference>
<name>A0A7G6SZU1_9HYPH</name>
<dbReference type="Proteomes" id="UP000515465">
    <property type="component" value="Chromosome"/>
</dbReference>
<dbReference type="AlphaFoldDB" id="A0A7G6SZU1"/>
<organism evidence="1 2">
    <name type="scientific">Mesorhizobium huakuii</name>
    <dbReference type="NCBI Taxonomy" id="28104"/>
    <lineage>
        <taxon>Bacteria</taxon>
        <taxon>Pseudomonadati</taxon>
        <taxon>Pseudomonadota</taxon>
        <taxon>Alphaproteobacteria</taxon>
        <taxon>Hyphomicrobiales</taxon>
        <taxon>Phyllobacteriaceae</taxon>
        <taxon>Mesorhizobium</taxon>
    </lineage>
</organism>
<evidence type="ECO:0000313" key="2">
    <source>
        <dbReference type="Proteomes" id="UP000515465"/>
    </source>
</evidence>
<accession>A0A7G6SZU1</accession>
<proteinExistence type="predicted"/>
<dbReference type="RefSeq" id="WP_183458718.1">
    <property type="nucleotide sequence ID" value="NZ_CP050296.1"/>
</dbReference>
<protein>
    <submittedName>
        <fullName evidence="1">Uncharacterized protein</fullName>
    </submittedName>
</protein>